<sequence>MEENTLPFKFSLNQNYPNPFNPSTKIKFTLPNVGDENFRPLQTQLIVYDILGRDIKTLLNKPMQPGEYQVDFDATGLPSGVYFYRLSSGSFSQTRKMVLIR</sequence>
<organism evidence="2">
    <name type="scientific">hydrocarbon metagenome</name>
    <dbReference type="NCBI Taxonomy" id="938273"/>
    <lineage>
        <taxon>unclassified sequences</taxon>
        <taxon>metagenomes</taxon>
        <taxon>ecological metagenomes</taxon>
    </lineage>
</organism>
<protein>
    <recommendedName>
        <fullName evidence="1">Secretion system C-terminal sorting domain-containing protein</fullName>
    </recommendedName>
</protein>
<name>A0A0W8FYP8_9ZZZZ</name>
<evidence type="ECO:0000313" key="2">
    <source>
        <dbReference type="EMBL" id="KUG25937.1"/>
    </source>
</evidence>
<proteinExistence type="predicted"/>
<dbReference type="Gene3D" id="2.60.40.4070">
    <property type="match status" value="1"/>
</dbReference>
<reference evidence="2" key="1">
    <citation type="journal article" date="2015" name="Proc. Natl. Acad. Sci. U.S.A.">
        <title>Networks of energetic and metabolic interactions define dynamics in microbial communities.</title>
        <authorList>
            <person name="Embree M."/>
            <person name="Liu J.K."/>
            <person name="Al-Bassam M.M."/>
            <person name="Zengler K."/>
        </authorList>
    </citation>
    <scope>NUCLEOTIDE SEQUENCE</scope>
</reference>
<comment type="caution">
    <text evidence="2">The sequence shown here is derived from an EMBL/GenBank/DDBJ whole genome shotgun (WGS) entry which is preliminary data.</text>
</comment>
<gene>
    <name evidence="2" type="ORF">ASZ90_004228</name>
</gene>
<dbReference type="AlphaFoldDB" id="A0A0W8FYP8"/>
<evidence type="ECO:0000259" key="1">
    <source>
        <dbReference type="Pfam" id="PF18962"/>
    </source>
</evidence>
<dbReference type="NCBIfam" id="TIGR04183">
    <property type="entry name" value="Por_Secre_tail"/>
    <property type="match status" value="1"/>
</dbReference>
<accession>A0A0W8FYP8</accession>
<dbReference type="Pfam" id="PF18962">
    <property type="entry name" value="Por_Secre_tail"/>
    <property type="match status" value="1"/>
</dbReference>
<dbReference type="InterPro" id="IPR026444">
    <property type="entry name" value="Secre_tail"/>
</dbReference>
<dbReference type="EMBL" id="LNQE01000570">
    <property type="protein sequence ID" value="KUG25937.1"/>
    <property type="molecule type" value="Genomic_DNA"/>
</dbReference>
<feature type="domain" description="Secretion system C-terminal sorting" evidence="1">
    <location>
        <begin position="16"/>
        <end position="98"/>
    </location>
</feature>